<dbReference type="PROSITE" id="PS50072">
    <property type="entry name" value="CSA_PPIASE_2"/>
    <property type="match status" value="1"/>
</dbReference>
<dbReference type="InterPro" id="IPR044666">
    <property type="entry name" value="Cyclophilin_A-like"/>
</dbReference>
<feature type="chain" id="PRO_5011331416" description="Peptidyl-prolyl cis-trans isomerase" evidence="2">
    <location>
        <begin position="23"/>
        <end position="231"/>
    </location>
</feature>
<keyword evidence="6" id="KW-1185">Reference proteome</keyword>
<comment type="function">
    <text evidence="1 2">PPIases accelerate the folding of proteins. It catalyzes the cis-trans isomerization of proline imidic peptide bonds in oligopeptides.</text>
</comment>
<keyword evidence="2" id="KW-0697">Rotamase</keyword>
<dbReference type="Pfam" id="PF00160">
    <property type="entry name" value="Pro_isomerase"/>
    <property type="match status" value="1"/>
</dbReference>
<dbReference type="Proteomes" id="UP000198832">
    <property type="component" value="Unassembled WGS sequence"/>
</dbReference>
<dbReference type="EMBL" id="FOLB01000016">
    <property type="protein sequence ID" value="SFC95189.1"/>
    <property type="molecule type" value="Genomic_DNA"/>
</dbReference>
<dbReference type="STRING" id="574651.SAMN04487968_11617"/>
<evidence type="ECO:0000256" key="1">
    <source>
        <dbReference type="ARBA" id="ARBA00002388"/>
    </source>
</evidence>
<dbReference type="PANTHER" id="PTHR45625">
    <property type="entry name" value="PEPTIDYL-PROLYL CIS-TRANS ISOMERASE-RELATED"/>
    <property type="match status" value="1"/>
</dbReference>
<dbReference type="PRINTS" id="PR00153">
    <property type="entry name" value="CSAPPISMRASE"/>
</dbReference>
<feature type="signal peptide" evidence="2">
    <location>
        <begin position="1"/>
        <end position="22"/>
    </location>
</feature>
<dbReference type="PANTHER" id="PTHR45625:SF3">
    <property type="entry name" value="PEPTIDYL-PROLYL CIS-TRANS ISOMERASE B-RELATED"/>
    <property type="match status" value="1"/>
</dbReference>
<comment type="catalytic activity">
    <reaction evidence="2">
        <text>[protein]-peptidylproline (omega=180) = [protein]-peptidylproline (omega=0)</text>
        <dbReference type="Rhea" id="RHEA:16237"/>
        <dbReference type="Rhea" id="RHEA-COMP:10747"/>
        <dbReference type="Rhea" id="RHEA-COMP:10748"/>
        <dbReference type="ChEBI" id="CHEBI:83833"/>
        <dbReference type="ChEBI" id="CHEBI:83834"/>
        <dbReference type="EC" id="5.2.1.8"/>
    </reaction>
</comment>
<organism evidence="5 6">
    <name type="scientific">Nocardioides terrae</name>
    <dbReference type="NCBI Taxonomy" id="574651"/>
    <lineage>
        <taxon>Bacteria</taxon>
        <taxon>Bacillati</taxon>
        <taxon>Actinomycetota</taxon>
        <taxon>Actinomycetes</taxon>
        <taxon>Propionibacteriales</taxon>
        <taxon>Nocardioidaceae</taxon>
        <taxon>Nocardioides</taxon>
    </lineage>
</organism>
<proteinExistence type="inferred from homology"/>
<dbReference type="SUPFAM" id="SSF50891">
    <property type="entry name" value="Cyclophilin-like"/>
    <property type="match status" value="1"/>
</dbReference>
<accession>A0A1I1NC32</accession>
<feature type="domain" description="PPIase cyclophilin-type" evidence="4">
    <location>
        <begin position="74"/>
        <end position="230"/>
    </location>
</feature>
<sequence>MRRMLKRALLTAVLLTTGTTLAACGGSDDTAKDAGASGVDCTYQPDGSQASVKRPSSTAAYDGDVSATLTLDSGAVPLTLHAGDAPCTVNSFASLAKQGYFDGTTCHRLTTDGIFVLQCGDPTGSGSGGPGYAFDDELKGAKALQDDPVGQGAKTYAAGTVAMANAGPNTNGSQFFLVYADSPLPPDYAVFGTMDAAGLQVVKDVAALGTATGESDGAPKQPVTIKGVSVS</sequence>
<dbReference type="InterPro" id="IPR029000">
    <property type="entry name" value="Cyclophilin-like_dom_sf"/>
</dbReference>
<dbReference type="EC" id="5.2.1.8" evidence="2"/>
<keyword evidence="2 5" id="KW-0413">Isomerase</keyword>
<dbReference type="GO" id="GO:0003755">
    <property type="term" value="F:peptidyl-prolyl cis-trans isomerase activity"/>
    <property type="evidence" value="ECO:0007669"/>
    <property type="project" value="UniProtKB-UniRule"/>
</dbReference>
<comment type="similarity">
    <text evidence="2">Belongs to the cyclophilin-type PPIase family.</text>
</comment>
<evidence type="ECO:0000313" key="5">
    <source>
        <dbReference type="EMBL" id="SFC95189.1"/>
    </source>
</evidence>
<name>A0A1I1NC32_9ACTN</name>
<dbReference type="PROSITE" id="PS51257">
    <property type="entry name" value="PROKAR_LIPOPROTEIN"/>
    <property type="match status" value="1"/>
</dbReference>
<dbReference type="AlphaFoldDB" id="A0A1I1NC32"/>
<gene>
    <name evidence="5" type="ORF">SAMN04487968_11617</name>
</gene>
<evidence type="ECO:0000259" key="4">
    <source>
        <dbReference type="PROSITE" id="PS50072"/>
    </source>
</evidence>
<dbReference type="CDD" id="cd00317">
    <property type="entry name" value="cyclophilin"/>
    <property type="match status" value="1"/>
</dbReference>
<feature type="region of interest" description="Disordered" evidence="3">
    <location>
        <begin position="211"/>
        <end position="231"/>
    </location>
</feature>
<dbReference type="OrthoDB" id="5507614at2"/>
<dbReference type="Gene3D" id="2.40.100.10">
    <property type="entry name" value="Cyclophilin-like"/>
    <property type="match status" value="1"/>
</dbReference>
<evidence type="ECO:0000256" key="3">
    <source>
        <dbReference type="SAM" id="MobiDB-lite"/>
    </source>
</evidence>
<keyword evidence="2" id="KW-0732">Signal</keyword>
<protein>
    <recommendedName>
        <fullName evidence="2">Peptidyl-prolyl cis-trans isomerase</fullName>
        <shortName evidence="2">PPIase</shortName>
        <ecNumber evidence="2">5.2.1.8</ecNumber>
    </recommendedName>
</protein>
<evidence type="ECO:0000313" key="6">
    <source>
        <dbReference type="Proteomes" id="UP000198832"/>
    </source>
</evidence>
<evidence type="ECO:0000256" key="2">
    <source>
        <dbReference type="RuleBase" id="RU363019"/>
    </source>
</evidence>
<reference evidence="5 6" key="1">
    <citation type="submission" date="2016-10" db="EMBL/GenBank/DDBJ databases">
        <authorList>
            <person name="de Groot N.N."/>
        </authorList>
    </citation>
    <scope>NUCLEOTIDE SEQUENCE [LARGE SCALE GENOMIC DNA]</scope>
    <source>
        <strain evidence="5 6">CGMCC 1.7056</strain>
    </source>
</reference>
<dbReference type="InterPro" id="IPR002130">
    <property type="entry name" value="Cyclophilin-type_PPIase_dom"/>
</dbReference>